<dbReference type="Proteomes" id="UP000679749">
    <property type="component" value="Unassembled WGS sequence"/>
</dbReference>
<dbReference type="RefSeq" id="WP_213117635.1">
    <property type="nucleotide sequence ID" value="NZ_JAGYPF010000002.1"/>
</dbReference>
<proteinExistence type="predicted"/>
<dbReference type="EMBL" id="JAGYPF010000002">
    <property type="protein sequence ID" value="MBS4213129.1"/>
    <property type="molecule type" value="Genomic_DNA"/>
</dbReference>
<evidence type="ECO:0000313" key="2">
    <source>
        <dbReference type="EMBL" id="MBS4213129.1"/>
    </source>
</evidence>
<keyword evidence="3" id="KW-1185">Reference proteome</keyword>
<protein>
    <submittedName>
        <fullName evidence="2">Uncharacterized protein</fullName>
    </submittedName>
</protein>
<evidence type="ECO:0000256" key="1">
    <source>
        <dbReference type="SAM" id="Phobius"/>
    </source>
</evidence>
<organism evidence="2 3">
    <name type="scientific">Neobacillus rhizophilus</name>
    <dbReference type="NCBI Taxonomy" id="2833579"/>
    <lineage>
        <taxon>Bacteria</taxon>
        <taxon>Bacillati</taxon>
        <taxon>Bacillota</taxon>
        <taxon>Bacilli</taxon>
        <taxon>Bacillales</taxon>
        <taxon>Bacillaceae</taxon>
        <taxon>Neobacillus</taxon>
    </lineage>
</organism>
<accession>A0A942U956</accession>
<feature type="transmembrane region" description="Helical" evidence="1">
    <location>
        <begin position="67"/>
        <end position="89"/>
    </location>
</feature>
<comment type="caution">
    <text evidence="2">The sequence shown here is derived from an EMBL/GenBank/DDBJ whole genome shotgun (WGS) entry which is preliminary data.</text>
</comment>
<feature type="transmembrane region" description="Helical" evidence="1">
    <location>
        <begin position="37"/>
        <end position="55"/>
    </location>
</feature>
<keyword evidence="1" id="KW-1133">Transmembrane helix</keyword>
<name>A0A942U956_9BACI</name>
<keyword evidence="1" id="KW-0812">Transmembrane</keyword>
<evidence type="ECO:0000313" key="3">
    <source>
        <dbReference type="Proteomes" id="UP000679749"/>
    </source>
</evidence>
<feature type="transmembrane region" description="Helical" evidence="1">
    <location>
        <begin position="6"/>
        <end position="25"/>
    </location>
</feature>
<reference evidence="2" key="1">
    <citation type="submission" date="2021-05" db="EMBL/GenBank/DDBJ databases">
        <title>Novel Bacillus species.</title>
        <authorList>
            <person name="Liu G."/>
        </authorList>
    </citation>
    <scope>NUCLEOTIDE SEQUENCE</scope>
    <source>
        <strain evidence="2">FJAT-49825</strain>
    </source>
</reference>
<keyword evidence="1" id="KW-0472">Membrane</keyword>
<sequence>MTFNEVMALIMPSIIALLFYSKVTLKKVTFFDGLCNTVLFILITNCICYAFLIYLKKTVSFIYTDSFTLKYSIMATFIAIVIAIIYRFLELNFSIGLRVVTSRDEEE</sequence>
<gene>
    <name evidence="2" type="ORF">KHA99_11780</name>
</gene>
<dbReference type="AlphaFoldDB" id="A0A942U956"/>